<comment type="caution">
    <text evidence="1">The sequence shown here is derived from an EMBL/GenBank/DDBJ whole genome shotgun (WGS) entry which is preliminary data.</text>
</comment>
<dbReference type="InterPro" id="IPR009241">
    <property type="entry name" value="HigB-like"/>
</dbReference>
<proteinExistence type="predicted"/>
<sequence>METPSRKPLIFVNGSIKSPPFTKEGRIEAGRLLRRLQEGESLGMPHSRPMRDVGPKCHELRVADEEHNWRIMYYLDTTAVVVLDVFPKATRKTPKAVIDKCARRLATYLDDKRAAEQASLKKKGD</sequence>
<dbReference type="Proteomes" id="UP000214646">
    <property type="component" value="Unassembled WGS sequence"/>
</dbReference>
<evidence type="ECO:0000313" key="2">
    <source>
        <dbReference type="Proteomes" id="UP000214646"/>
    </source>
</evidence>
<dbReference type="Pfam" id="PF05973">
    <property type="entry name" value="Gp49"/>
    <property type="match status" value="1"/>
</dbReference>
<reference evidence="2" key="1">
    <citation type="submission" date="2017-06" db="EMBL/GenBank/DDBJ databases">
        <title>Genome analysis of Fimbriiglobus ruber SP5, the first member of the order Planctomycetales with confirmed chitinolytic capability.</title>
        <authorList>
            <person name="Ravin N.V."/>
            <person name="Rakitin A.L."/>
            <person name="Ivanova A.A."/>
            <person name="Beletsky A.V."/>
            <person name="Kulichevskaya I.S."/>
            <person name="Mardanov A.V."/>
            <person name="Dedysh S.N."/>
        </authorList>
    </citation>
    <scope>NUCLEOTIDE SEQUENCE [LARGE SCALE GENOMIC DNA]</scope>
    <source>
        <strain evidence="2">SP5</strain>
    </source>
</reference>
<name>A0A225D4L3_9BACT</name>
<accession>A0A225D4L3</accession>
<keyword evidence="2" id="KW-1185">Reference proteome</keyword>
<gene>
    <name evidence="1" type="ORF">FRUB_09104</name>
</gene>
<dbReference type="EMBL" id="NIDE01000017">
    <property type="protein sequence ID" value="OWK36541.1"/>
    <property type="molecule type" value="Genomic_DNA"/>
</dbReference>
<organism evidence="1 2">
    <name type="scientific">Fimbriiglobus ruber</name>
    <dbReference type="NCBI Taxonomy" id="1908690"/>
    <lineage>
        <taxon>Bacteria</taxon>
        <taxon>Pseudomonadati</taxon>
        <taxon>Planctomycetota</taxon>
        <taxon>Planctomycetia</taxon>
        <taxon>Gemmatales</taxon>
        <taxon>Gemmataceae</taxon>
        <taxon>Fimbriiglobus</taxon>
    </lineage>
</organism>
<protein>
    <submittedName>
        <fullName evidence="1">Transposase</fullName>
    </submittedName>
</protein>
<evidence type="ECO:0000313" key="1">
    <source>
        <dbReference type="EMBL" id="OWK36541.1"/>
    </source>
</evidence>
<dbReference type="AlphaFoldDB" id="A0A225D4L3"/>